<protein>
    <submittedName>
        <fullName evidence="1">Uncharacterized protein</fullName>
    </submittedName>
</protein>
<dbReference type="RefSeq" id="WP_025005807.1">
    <property type="nucleotide sequence ID" value="NZ_AZEL01000002.1"/>
</dbReference>
<evidence type="ECO:0000313" key="2">
    <source>
        <dbReference type="Proteomes" id="UP000051311"/>
    </source>
</evidence>
<accession>A0A0R1NYY4</accession>
<dbReference type="AlphaFoldDB" id="A0A0R1NYY4"/>
<organism evidence="1 2">
    <name type="scientific">Lactobacillus gallinarum DSM 10532 = JCM 2011</name>
    <dbReference type="NCBI Taxonomy" id="1423748"/>
    <lineage>
        <taxon>Bacteria</taxon>
        <taxon>Bacillati</taxon>
        <taxon>Bacillota</taxon>
        <taxon>Bacilli</taxon>
        <taxon>Lactobacillales</taxon>
        <taxon>Lactobacillaceae</taxon>
        <taxon>Lactobacillus</taxon>
    </lineage>
</organism>
<gene>
    <name evidence="1" type="ORF">FC37_GL001322</name>
</gene>
<dbReference type="Proteomes" id="UP000051311">
    <property type="component" value="Unassembled WGS sequence"/>
</dbReference>
<comment type="caution">
    <text evidence="1">The sequence shown here is derived from an EMBL/GenBank/DDBJ whole genome shotgun (WGS) entry which is preliminary data.</text>
</comment>
<dbReference type="EMBL" id="AZEL01000002">
    <property type="protein sequence ID" value="KRL25406.1"/>
    <property type="molecule type" value="Genomic_DNA"/>
</dbReference>
<dbReference type="eggNOG" id="ENOG5032H3B">
    <property type="taxonomic scope" value="Bacteria"/>
</dbReference>
<sequence>MADPQNYQNGIPNTTVTNRTQSVIGYLKGLGYQFDKEATEGQQSNHVKSLGNEFTFNLSEKNFKGNNGVNAWNSKDLSFDNTENPNDQNYYVYLYHAVRTDHQYKSVKERVSYYYENGPKQGQPVPDRFQPKDYDLYFVRTQDVDLVTGAKKD</sequence>
<evidence type="ECO:0000313" key="1">
    <source>
        <dbReference type="EMBL" id="KRL25406.1"/>
    </source>
</evidence>
<name>A0A0R1NYY4_9LACO</name>
<dbReference type="PATRIC" id="fig|1423748.3.peg.1384"/>
<dbReference type="STRING" id="1423748.FC37_GL001322"/>
<proteinExistence type="predicted"/>
<dbReference type="OrthoDB" id="2280183at2"/>
<reference evidence="1 2" key="1">
    <citation type="journal article" date="2015" name="Genome Announc.">
        <title>Expanding the biotechnology potential of lactobacilli through comparative genomics of 213 strains and associated genera.</title>
        <authorList>
            <person name="Sun Z."/>
            <person name="Harris H.M."/>
            <person name="McCann A."/>
            <person name="Guo C."/>
            <person name="Argimon S."/>
            <person name="Zhang W."/>
            <person name="Yang X."/>
            <person name="Jeffery I.B."/>
            <person name="Cooney J.C."/>
            <person name="Kagawa T.F."/>
            <person name="Liu W."/>
            <person name="Song Y."/>
            <person name="Salvetti E."/>
            <person name="Wrobel A."/>
            <person name="Rasinkangas P."/>
            <person name="Parkhill J."/>
            <person name="Rea M.C."/>
            <person name="O'Sullivan O."/>
            <person name="Ritari J."/>
            <person name="Douillard F.P."/>
            <person name="Paul Ross R."/>
            <person name="Yang R."/>
            <person name="Briner A.E."/>
            <person name="Felis G.E."/>
            <person name="de Vos W.M."/>
            <person name="Barrangou R."/>
            <person name="Klaenhammer T.R."/>
            <person name="Caufield P.W."/>
            <person name="Cui Y."/>
            <person name="Zhang H."/>
            <person name="O'Toole P.W."/>
        </authorList>
    </citation>
    <scope>NUCLEOTIDE SEQUENCE [LARGE SCALE GENOMIC DNA]</scope>
    <source>
        <strain evidence="1 2">DSM 10532</strain>
    </source>
</reference>